<dbReference type="PANTHER" id="PTHR48043">
    <property type="entry name" value="EG:EG0003.4 PROTEIN-RELATED"/>
    <property type="match status" value="1"/>
</dbReference>
<comment type="catalytic activity">
    <reaction evidence="6">
        <text>glucuronate acceptor + UDP-alpha-D-glucuronate = acceptor beta-D-glucuronoside + UDP + H(+)</text>
        <dbReference type="Rhea" id="RHEA:21032"/>
        <dbReference type="ChEBI" id="CHEBI:15378"/>
        <dbReference type="ChEBI" id="CHEBI:58052"/>
        <dbReference type="ChEBI" id="CHEBI:58223"/>
        <dbReference type="ChEBI" id="CHEBI:132367"/>
        <dbReference type="ChEBI" id="CHEBI:132368"/>
        <dbReference type="EC" id="2.4.1.17"/>
    </reaction>
</comment>
<evidence type="ECO:0000256" key="3">
    <source>
        <dbReference type="ARBA" id="ARBA00022676"/>
    </source>
</evidence>
<reference evidence="8 9" key="1">
    <citation type="submission" date="2018-11" db="EMBL/GenBank/DDBJ databases">
        <authorList>
            <consortium name="Pathogen Informatics"/>
        </authorList>
    </citation>
    <scope>NUCLEOTIDE SEQUENCE [LARGE SCALE GENOMIC DNA]</scope>
</reference>
<keyword evidence="3" id="KW-0328">Glycosyltransferase</keyword>
<keyword evidence="4" id="KW-0808">Transferase</keyword>
<evidence type="ECO:0000256" key="4">
    <source>
        <dbReference type="ARBA" id="ARBA00022679"/>
    </source>
</evidence>
<protein>
    <recommendedName>
        <fullName evidence="2">glucuronosyltransferase</fullName>
        <ecNumber evidence="2">2.4.1.17</ecNumber>
    </recommendedName>
</protein>
<gene>
    <name evidence="8" type="ORF">SVUK_LOCUS2256</name>
</gene>
<proteinExistence type="inferred from homology"/>
<keyword evidence="5" id="KW-0732">Signal</keyword>
<sequence>MSELAVAEAVGIKNIIGAHSNGCLLEGTALAIGLPLFPSYIPGSQLVWNSFSYSEILLLASLGVSDDSSTFSTRVTNVLFAFLSWYQQRVLCAAAEKVMIQKLGPQITPVWETMSNMTWVLSNSEPLLDFPKPTLNKIVEIGGIGVSEAQPLNREWSDVLDLRPATILISFGTVAPSVYMPDGMKGSIINVITSYPNVTFIWKYEQPDDPLFAADDRLSLFTTHGGSGSMLEAATYGKPLILVPLFGDQTRNAKLVIKYGFGILLEKALLMESNVLREAIHKIFDEKRYRNAALRMRRMLSQRVMNPKEKLVRTIQLAAEFGTIPEQLVAGRNLSFVVYYNIDLILLALLLLAISVFVISYFILYIYRYFMSDFKAKLQ</sequence>
<evidence type="ECO:0000313" key="8">
    <source>
        <dbReference type="EMBL" id="VDM67258.1"/>
    </source>
</evidence>
<name>A0A3P7KG07_STRVU</name>
<dbReference type="InterPro" id="IPR002213">
    <property type="entry name" value="UDP_glucos_trans"/>
</dbReference>
<dbReference type="Pfam" id="PF00201">
    <property type="entry name" value="UDPGT"/>
    <property type="match status" value="1"/>
</dbReference>
<keyword evidence="7" id="KW-0472">Membrane</keyword>
<evidence type="ECO:0000313" key="9">
    <source>
        <dbReference type="Proteomes" id="UP000270094"/>
    </source>
</evidence>
<dbReference type="OrthoDB" id="5835829at2759"/>
<keyword evidence="9" id="KW-1185">Reference proteome</keyword>
<evidence type="ECO:0000256" key="2">
    <source>
        <dbReference type="ARBA" id="ARBA00012544"/>
    </source>
</evidence>
<organism evidence="8 9">
    <name type="scientific">Strongylus vulgaris</name>
    <name type="common">Blood worm</name>
    <dbReference type="NCBI Taxonomy" id="40348"/>
    <lineage>
        <taxon>Eukaryota</taxon>
        <taxon>Metazoa</taxon>
        <taxon>Ecdysozoa</taxon>
        <taxon>Nematoda</taxon>
        <taxon>Chromadorea</taxon>
        <taxon>Rhabditida</taxon>
        <taxon>Rhabditina</taxon>
        <taxon>Rhabditomorpha</taxon>
        <taxon>Strongyloidea</taxon>
        <taxon>Strongylidae</taxon>
        <taxon>Strongylus</taxon>
    </lineage>
</organism>
<comment type="similarity">
    <text evidence="1">Belongs to the UDP-glycosyltransferase family.</text>
</comment>
<keyword evidence="7" id="KW-1133">Transmembrane helix</keyword>
<dbReference type="AlphaFoldDB" id="A0A3P7KG07"/>
<dbReference type="SUPFAM" id="SSF53756">
    <property type="entry name" value="UDP-Glycosyltransferase/glycogen phosphorylase"/>
    <property type="match status" value="1"/>
</dbReference>
<dbReference type="EMBL" id="UYYB01005014">
    <property type="protein sequence ID" value="VDM67258.1"/>
    <property type="molecule type" value="Genomic_DNA"/>
</dbReference>
<accession>A0A3P7KG07</accession>
<feature type="transmembrane region" description="Helical" evidence="7">
    <location>
        <begin position="344"/>
        <end position="367"/>
    </location>
</feature>
<evidence type="ECO:0000256" key="5">
    <source>
        <dbReference type="ARBA" id="ARBA00022729"/>
    </source>
</evidence>
<dbReference type="PANTHER" id="PTHR48043:SF150">
    <property type="entry name" value="GLUCURONOSYLTRANSFERASE"/>
    <property type="match status" value="1"/>
</dbReference>
<dbReference type="EC" id="2.4.1.17" evidence="2"/>
<evidence type="ECO:0000256" key="6">
    <source>
        <dbReference type="ARBA" id="ARBA00047475"/>
    </source>
</evidence>
<dbReference type="GO" id="GO:0015020">
    <property type="term" value="F:glucuronosyltransferase activity"/>
    <property type="evidence" value="ECO:0007669"/>
    <property type="project" value="UniProtKB-EC"/>
</dbReference>
<evidence type="ECO:0000256" key="1">
    <source>
        <dbReference type="ARBA" id="ARBA00009995"/>
    </source>
</evidence>
<keyword evidence="7" id="KW-0812">Transmembrane</keyword>
<dbReference type="CDD" id="cd03784">
    <property type="entry name" value="GT1_Gtf-like"/>
    <property type="match status" value="1"/>
</dbReference>
<dbReference type="InterPro" id="IPR050271">
    <property type="entry name" value="UDP-glycosyltransferase"/>
</dbReference>
<dbReference type="Proteomes" id="UP000270094">
    <property type="component" value="Unassembled WGS sequence"/>
</dbReference>
<evidence type="ECO:0000256" key="7">
    <source>
        <dbReference type="SAM" id="Phobius"/>
    </source>
</evidence>
<dbReference type="Gene3D" id="3.40.50.2000">
    <property type="entry name" value="Glycogen Phosphorylase B"/>
    <property type="match status" value="1"/>
</dbReference>